<dbReference type="PANTHER" id="PTHR18063:SF6">
    <property type="entry name" value="UBIQUITIN CARBOXYL-TERMINAL HYDROLASE"/>
    <property type="match status" value="1"/>
</dbReference>
<dbReference type="AlphaFoldDB" id="A0A9P5PK18"/>
<dbReference type="GO" id="GO:1990380">
    <property type="term" value="F:K48-linked deubiquitinase activity"/>
    <property type="evidence" value="ECO:0007669"/>
    <property type="project" value="InterPro"/>
</dbReference>
<name>A0A9P5PK18_9AGAR</name>
<dbReference type="Pfam" id="PF04424">
    <property type="entry name" value="MINDY_DUB"/>
    <property type="match status" value="1"/>
</dbReference>
<feature type="region of interest" description="Disordered" evidence="1">
    <location>
        <begin position="1"/>
        <end position="20"/>
    </location>
</feature>
<dbReference type="GO" id="GO:0016807">
    <property type="term" value="F:cysteine-type carboxypeptidase activity"/>
    <property type="evidence" value="ECO:0007669"/>
    <property type="project" value="TreeGrafter"/>
</dbReference>
<dbReference type="PANTHER" id="PTHR18063">
    <property type="entry name" value="NF-E2 INDUCIBLE PROTEIN"/>
    <property type="match status" value="1"/>
</dbReference>
<dbReference type="GO" id="GO:0004843">
    <property type="term" value="F:cysteine-type deubiquitinase activity"/>
    <property type="evidence" value="ECO:0007669"/>
    <property type="project" value="InterPro"/>
</dbReference>
<dbReference type="GO" id="GO:0071944">
    <property type="term" value="C:cell periphery"/>
    <property type="evidence" value="ECO:0007669"/>
    <property type="project" value="TreeGrafter"/>
</dbReference>
<proteinExistence type="predicted"/>
<feature type="domain" description="MINDY deubiquitinase" evidence="2">
    <location>
        <begin position="51"/>
        <end position="332"/>
    </location>
</feature>
<evidence type="ECO:0000313" key="4">
    <source>
        <dbReference type="Proteomes" id="UP000772434"/>
    </source>
</evidence>
<dbReference type="GO" id="GO:0005829">
    <property type="term" value="C:cytosol"/>
    <property type="evidence" value="ECO:0007669"/>
    <property type="project" value="TreeGrafter"/>
</dbReference>
<protein>
    <recommendedName>
        <fullName evidence="2">MINDY deubiquitinase domain-containing protein</fullName>
    </recommendedName>
</protein>
<accession>A0A9P5PK18</accession>
<feature type="compositionally biased region" description="Basic and acidic residues" evidence="1">
    <location>
        <begin position="393"/>
        <end position="409"/>
    </location>
</feature>
<gene>
    <name evidence="3" type="ORF">BDP27DRAFT_1334147</name>
</gene>
<dbReference type="Proteomes" id="UP000772434">
    <property type="component" value="Unassembled WGS sequence"/>
</dbReference>
<evidence type="ECO:0000259" key="2">
    <source>
        <dbReference type="Pfam" id="PF04424"/>
    </source>
</evidence>
<reference evidence="3" key="1">
    <citation type="submission" date="2020-11" db="EMBL/GenBank/DDBJ databases">
        <authorList>
            <consortium name="DOE Joint Genome Institute"/>
            <person name="Ahrendt S."/>
            <person name="Riley R."/>
            <person name="Andreopoulos W."/>
            <person name="Labutti K."/>
            <person name="Pangilinan J."/>
            <person name="Ruiz-Duenas F.J."/>
            <person name="Barrasa J.M."/>
            <person name="Sanchez-Garcia M."/>
            <person name="Camarero S."/>
            <person name="Miyauchi S."/>
            <person name="Serrano A."/>
            <person name="Linde D."/>
            <person name="Babiker R."/>
            <person name="Drula E."/>
            <person name="Ayuso-Fernandez I."/>
            <person name="Pacheco R."/>
            <person name="Padilla G."/>
            <person name="Ferreira P."/>
            <person name="Barriuso J."/>
            <person name="Kellner H."/>
            <person name="Castanera R."/>
            <person name="Alfaro M."/>
            <person name="Ramirez L."/>
            <person name="Pisabarro A.G."/>
            <person name="Kuo A."/>
            <person name="Tritt A."/>
            <person name="Lipzen A."/>
            <person name="He G."/>
            <person name="Yan M."/>
            <person name="Ng V."/>
            <person name="Cullen D."/>
            <person name="Martin F."/>
            <person name="Rosso M.-N."/>
            <person name="Henrissat B."/>
            <person name="Hibbett D."/>
            <person name="Martinez A.T."/>
            <person name="Grigoriev I.V."/>
        </authorList>
    </citation>
    <scope>NUCLEOTIDE SEQUENCE</scope>
    <source>
        <strain evidence="3">AH 40177</strain>
    </source>
</reference>
<evidence type="ECO:0000313" key="3">
    <source>
        <dbReference type="EMBL" id="KAF9064032.1"/>
    </source>
</evidence>
<feature type="region of interest" description="Disordered" evidence="1">
    <location>
        <begin position="379"/>
        <end position="420"/>
    </location>
</feature>
<feature type="compositionally biased region" description="Basic residues" evidence="1">
    <location>
        <begin position="410"/>
        <end position="420"/>
    </location>
</feature>
<dbReference type="OrthoDB" id="10261212at2759"/>
<sequence length="420" mass="47199">MAELPQLTIAEPRPQQEPWPRAEREIHRVVSQQQSWIQASTDNYQNSISDVWYLKNIEFGEGESRKSYRIITQNFNGPCSLIAICNILILRGAIEIPAGRTSVSYEYLSQLVAEHLLMTCPDVDISAALEIMPLTQKGMDLNPLFTGAKSFRPQGLGGELKLFEQVGIDLVHGWLVDPASPEADAVSRTSDYDSAVMLIAEADHITKGRFVLDISEEVEMPQASSSRSPVFSNEDRAKIEDATTIRRFLDNTQSQLTYHGLFHLASTNPPGALMALFRNLHLSVLYKRSNASHDPSLYTLVTDQVFLNEPSIVWERIEDVDGGSSTFVDSWFTKSTPIGGDFAGRTAEEAVNAAEREMSEFYPSDPLDLALAQQLQAEENDRALGRTMQQMRQQKEREAQRQQAEEEKSQKKKKKDCIIM</sequence>
<dbReference type="EMBL" id="JADNRY010000132">
    <property type="protein sequence ID" value="KAF9064032.1"/>
    <property type="molecule type" value="Genomic_DNA"/>
</dbReference>
<evidence type="ECO:0000256" key="1">
    <source>
        <dbReference type="SAM" id="MobiDB-lite"/>
    </source>
</evidence>
<dbReference type="InterPro" id="IPR033979">
    <property type="entry name" value="MINDY_domain"/>
</dbReference>
<dbReference type="InterPro" id="IPR007518">
    <property type="entry name" value="MINDY"/>
</dbReference>
<keyword evidence="4" id="KW-1185">Reference proteome</keyword>
<comment type="caution">
    <text evidence="3">The sequence shown here is derived from an EMBL/GenBank/DDBJ whole genome shotgun (WGS) entry which is preliminary data.</text>
</comment>
<organism evidence="3 4">
    <name type="scientific">Rhodocollybia butyracea</name>
    <dbReference type="NCBI Taxonomy" id="206335"/>
    <lineage>
        <taxon>Eukaryota</taxon>
        <taxon>Fungi</taxon>
        <taxon>Dikarya</taxon>
        <taxon>Basidiomycota</taxon>
        <taxon>Agaricomycotina</taxon>
        <taxon>Agaricomycetes</taxon>
        <taxon>Agaricomycetidae</taxon>
        <taxon>Agaricales</taxon>
        <taxon>Marasmiineae</taxon>
        <taxon>Omphalotaceae</taxon>
        <taxon>Rhodocollybia</taxon>
    </lineage>
</organism>
<dbReference type="GO" id="GO:0071108">
    <property type="term" value="P:protein K48-linked deubiquitination"/>
    <property type="evidence" value="ECO:0007669"/>
    <property type="project" value="TreeGrafter"/>
</dbReference>